<accession>A0ACD3BH03</accession>
<proteinExistence type="predicted"/>
<evidence type="ECO:0000313" key="1">
    <source>
        <dbReference type="EMBL" id="TFK77304.1"/>
    </source>
</evidence>
<keyword evidence="2" id="KW-1185">Reference proteome</keyword>
<dbReference type="Proteomes" id="UP000308600">
    <property type="component" value="Unassembled WGS sequence"/>
</dbReference>
<sequence length="250" mass="28590">MEKPISGQVESLRKELAAAGERIIYEIFPSKIIQLHKLVQNTSDLDSPVYKSEKLNGSPSDAHTTKKRKLEGEESEESSKARDSSPVPLRAMIDILHTIIKKEAEELIASIDEVKLWVSLSMPRIEDGDNFGVQVQEEIVSELHRAQESAYNLRDNTRQDFLARAKICSKIVKYPTVEDYPVNTLVYFSLARLTVTLNQRALLEHDDKYFYLAQRNVIDLRALYAVLTDLVQKNIDKIRKPKANNRTAMY</sequence>
<protein>
    <submittedName>
        <fullName evidence="1">Proteasome activator pa28, REG alpha/beta subunit</fullName>
    </submittedName>
</protein>
<keyword evidence="1" id="KW-0647">Proteasome</keyword>
<reference evidence="1 2" key="1">
    <citation type="journal article" date="2019" name="Nat. Ecol. Evol.">
        <title>Megaphylogeny resolves global patterns of mushroom evolution.</title>
        <authorList>
            <person name="Varga T."/>
            <person name="Krizsan K."/>
            <person name="Foldi C."/>
            <person name="Dima B."/>
            <person name="Sanchez-Garcia M."/>
            <person name="Sanchez-Ramirez S."/>
            <person name="Szollosi G.J."/>
            <person name="Szarkandi J.G."/>
            <person name="Papp V."/>
            <person name="Albert L."/>
            <person name="Andreopoulos W."/>
            <person name="Angelini C."/>
            <person name="Antonin V."/>
            <person name="Barry K.W."/>
            <person name="Bougher N.L."/>
            <person name="Buchanan P."/>
            <person name="Buyck B."/>
            <person name="Bense V."/>
            <person name="Catcheside P."/>
            <person name="Chovatia M."/>
            <person name="Cooper J."/>
            <person name="Damon W."/>
            <person name="Desjardin D."/>
            <person name="Finy P."/>
            <person name="Geml J."/>
            <person name="Haridas S."/>
            <person name="Hughes K."/>
            <person name="Justo A."/>
            <person name="Karasinski D."/>
            <person name="Kautmanova I."/>
            <person name="Kiss B."/>
            <person name="Kocsube S."/>
            <person name="Kotiranta H."/>
            <person name="LaButti K.M."/>
            <person name="Lechner B.E."/>
            <person name="Liimatainen K."/>
            <person name="Lipzen A."/>
            <person name="Lukacs Z."/>
            <person name="Mihaltcheva S."/>
            <person name="Morgado L.N."/>
            <person name="Niskanen T."/>
            <person name="Noordeloos M.E."/>
            <person name="Ohm R.A."/>
            <person name="Ortiz-Santana B."/>
            <person name="Ovrebo C."/>
            <person name="Racz N."/>
            <person name="Riley R."/>
            <person name="Savchenko A."/>
            <person name="Shiryaev A."/>
            <person name="Soop K."/>
            <person name="Spirin V."/>
            <person name="Szebenyi C."/>
            <person name="Tomsovsky M."/>
            <person name="Tulloss R.E."/>
            <person name="Uehling J."/>
            <person name="Grigoriev I.V."/>
            <person name="Vagvolgyi C."/>
            <person name="Papp T."/>
            <person name="Martin F.M."/>
            <person name="Miettinen O."/>
            <person name="Hibbett D.S."/>
            <person name="Nagy L.G."/>
        </authorList>
    </citation>
    <scope>NUCLEOTIDE SEQUENCE [LARGE SCALE GENOMIC DNA]</scope>
    <source>
        <strain evidence="1 2">NL-1719</strain>
    </source>
</reference>
<dbReference type="EMBL" id="ML208259">
    <property type="protein sequence ID" value="TFK77304.1"/>
    <property type="molecule type" value="Genomic_DNA"/>
</dbReference>
<evidence type="ECO:0000313" key="2">
    <source>
        <dbReference type="Proteomes" id="UP000308600"/>
    </source>
</evidence>
<name>A0ACD3BH03_9AGAR</name>
<organism evidence="1 2">
    <name type="scientific">Pluteus cervinus</name>
    <dbReference type="NCBI Taxonomy" id="181527"/>
    <lineage>
        <taxon>Eukaryota</taxon>
        <taxon>Fungi</taxon>
        <taxon>Dikarya</taxon>
        <taxon>Basidiomycota</taxon>
        <taxon>Agaricomycotina</taxon>
        <taxon>Agaricomycetes</taxon>
        <taxon>Agaricomycetidae</taxon>
        <taxon>Agaricales</taxon>
        <taxon>Pluteineae</taxon>
        <taxon>Pluteaceae</taxon>
        <taxon>Pluteus</taxon>
    </lineage>
</organism>
<gene>
    <name evidence="1" type="ORF">BDN72DRAFT_953758</name>
</gene>